<accession>A0AAF0YG49</accession>
<dbReference type="SUPFAM" id="SSF51621">
    <property type="entry name" value="Phosphoenolpyruvate/pyruvate domain"/>
    <property type="match status" value="1"/>
</dbReference>
<dbReference type="PANTHER" id="PTHR30502">
    <property type="entry name" value="2-KETO-3-DEOXY-L-RHAMNONATE ALDOLASE"/>
    <property type="match status" value="1"/>
</dbReference>
<feature type="region of interest" description="Disordered" evidence="4">
    <location>
        <begin position="469"/>
        <end position="510"/>
    </location>
</feature>
<keyword evidence="7" id="KW-1185">Reference proteome</keyword>
<organism evidence="6 7">
    <name type="scientific">Vanrija pseudolonga</name>
    <dbReference type="NCBI Taxonomy" id="143232"/>
    <lineage>
        <taxon>Eukaryota</taxon>
        <taxon>Fungi</taxon>
        <taxon>Dikarya</taxon>
        <taxon>Basidiomycota</taxon>
        <taxon>Agaricomycotina</taxon>
        <taxon>Tremellomycetes</taxon>
        <taxon>Trichosporonales</taxon>
        <taxon>Trichosporonaceae</taxon>
        <taxon>Vanrija</taxon>
    </lineage>
</organism>
<dbReference type="AlphaFoldDB" id="A0AAF0YG49"/>
<dbReference type="RefSeq" id="XP_062631803.1">
    <property type="nucleotide sequence ID" value="XM_062775819.1"/>
</dbReference>
<comment type="similarity">
    <text evidence="1">Belongs to the HpcH/HpaI aldolase family.</text>
</comment>
<dbReference type="InterPro" id="IPR005000">
    <property type="entry name" value="Aldolase/citrate-lyase_domain"/>
</dbReference>
<gene>
    <name evidence="6" type="primary">rhmA_1</name>
    <name evidence="6" type="ORF">LOC62_07G009263</name>
</gene>
<feature type="region of interest" description="Disordered" evidence="4">
    <location>
        <begin position="136"/>
        <end position="161"/>
    </location>
</feature>
<dbReference type="PANTHER" id="PTHR30502:SF0">
    <property type="entry name" value="PHOSPHOENOLPYRUVATE CARBOXYLASE FAMILY PROTEIN"/>
    <property type="match status" value="1"/>
</dbReference>
<evidence type="ECO:0000313" key="7">
    <source>
        <dbReference type="Proteomes" id="UP000827549"/>
    </source>
</evidence>
<evidence type="ECO:0000256" key="1">
    <source>
        <dbReference type="ARBA" id="ARBA00005568"/>
    </source>
</evidence>
<dbReference type="GO" id="GO:0016832">
    <property type="term" value="F:aldehyde-lyase activity"/>
    <property type="evidence" value="ECO:0007669"/>
    <property type="project" value="TreeGrafter"/>
</dbReference>
<dbReference type="GO" id="GO:0046872">
    <property type="term" value="F:metal ion binding"/>
    <property type="evidence" value="ECO:0007669"/>
    <property type="project" value="UniProtKB-KW"/>
</dbReference>
<evidence type="ECO:0000259" key="5">
    <source>
        <dbReference type="Pfam" id="PF03328"/>
    </source>
</evidence>
<sequence length="510" mass="52848">MSAFASSPFLPFTALADERTNSIASYLDFAGMERAKTPSAASNAADSPVMVKGSGGYGGGLKRSLDDILELGNEDEDVLSAHQHQAKKRASSSSAGSVVDDASSSSESISAASASAPTQSWSDAVLELLGGRSASTAPGVVASSPTPTLGPSTSWQSSAPSPVPLTPPATLINHELFLAAAAVAAPSISNNLKDVMASGALGLSFGLELAITPQMVKTAKDAGYHSLHVDFGTNKPNFQMASEVFYTALNLGITPICVLPAVQPDIISRVLDNGAQGIMIRANTADEAADIVRSTKYYPVGQRPPTLKQPRKAQSTHIAKAQQVANEAVLAVPVIDSVQGVNNCEAIAAIPGVDMVFINVSGLSTDLGCSGQYDDPRVYDSLARICRAATKASTASHPVYVGLSGKACVRPDLISRLRSEFPCVRCALAGRDTSILQSGMEVYVTMLRGVELGMPSPWNMPAVSIDPSLITGGASPNQTQKPKLLSQRAVPSSGTMNPLGASPLLSMNPL</sequence>
<protein>
    <submittedName>
        <fullName evidence="6">2-keto-3-deoxy-L-rhamnonate aldolase</fullName>
    </submittedName>
</protein>
<evidence type="ECO:0000256" key="2">
    <source>
        <dbReference type="ARBA" id="ARBA00022723"/>
    </source>
</evidence>
<feature type="compositionally biased region" description="Low complexity" evidence="4">
    <location>
        <begin position="143"/>
        <end position="154"/>
    </location>
</feature>
<dbReference type="GO" id="GO:0005737">
    <property type="term" value="C:cytoplasm"/>
    <property type="evidence" value="ECO:0007669"/>
    <property type="project" value="TreeGrafter"/>
</dbReference>
<dbReference type="Pfam" id="PF03328">
    <property type="entry name" value="HpcH_HpaI"/>
    <property type="match status" value="1"/>
</dbReference>
<keyword evidence="2" id="KW-0479">Metal-binding</keyword>
<feature type="compositionally biased region" description="Low complexity" evidence="4">
    <location>
        <begin position="91"/>
        <end position="101"/>
    </location>
</feature>
<dbReference type="Proteomes" id="UP000827549">
    <property type="component" value="Chromosome 7"/>
</dbReference>
<dbReference type="InterPro" id="IPR015813">
    <property type="entry name" value="Pyrv/PenolPyrv_kinase-like_dom"/>
</dbReference>
<proteinExistence type="inferred from homology"/>
<evidence type="ECO:0000256" key="3">
    <source>
        <dbReference type="ARBA" id="ARBA00023239"/>
    </source>
</evidence>
<reference evidence="6" key="1">
    <citation type="submission" date="2023-10" db="EMBL/GenBank/DDBJ databases">
        <authorList>
            <person name="Noh H."/>
        </authorList>
    </citation>
    <scope>NUCLEOTIDE SEQUENCE</scope>
    <source>
        <strain evidence="6">DUCC4014</strain>
    </source>
</reference>
<keyword evidence="3" id="KW-0456">Lyase</keyword>
<feature type="domain" description="HpcH/HpaI aldolase/citrate lyase" evidence="5">
    <location>
        <begin position="260"/>
        <end position="394"/>
    </location>
</feature>
<feature type="region of interest" description="Disordered" evidence="4">
    <location>
        <begin position="79"/>
        <end position="101"/>
    </location>
</feature>
<dbReference type="EMBL" id="CP086720">
    <property type="protein sequence ID" value="WOO85777.1"/>
    <property type="molecule type" value="Genomic_DNA"/>
</dbReference>
<dbReference type="InterPro" id="IPR040442">
    <property type="entry name" value="Pyrv_kinase-like_dom_sf"/>
</dbReference>
<name>A0AAF0YG49_9TREE</name>
<dbReference type="GeneID" id="87812426"/>
<dbReference type="InterPro" id="IPR050251">
    <property type="entry name" value="HpcH-HpaI_aldolase"/>
</dbReference>
<dbReference type="Gene3D" id="3.20.20.60">
    <property type="entry name" value="Phosphoenolpyruvate-binding domains"/>
    <property type="match status" value="1"/>
</dbReference>
<evidence type="ECO:0000313" key="6">
    <source>
        <dbReference type="EMBL" id="WOO85777.1"/>
    </source>
</evidence>
<evidence type="ECO:0000256" key="4">
    <source>
        <dbReference type="SAM" id="MobiDB-lite"/>
    </source>
</evidence>